<dbReference type="GO" id="GO:0008360">
    <property type="term" value="P:regulation of cell shape"/>
    <property type="evidence" value="ECO:0007669"/>
    <property type="project" value="UniProtKB-KW"/>
</dbReference>
<keyword evidence="5" id="KW-0133">Cell shape</keyword>
<accession>A0A7K0CHG8</accession>
<evidence type="ECO:0000256" key="6">
    <source>
        <dbReference type="ARBA" id="ARBA00023458"/>
    </source>
</evidence>
<sequence length="391" mass="40966">MTISLEQLQRCSVAIDMGASRTRVYLKDVGLVVDEASAAAVNTRTGALVAVGNTVEQMAGRTPSHIRVVRPVGATGITDIEMAQRLLRHLVDHRVRRAWRFHPNLRAAACVPHESEPLVQRAVVDTLAGLGARKVLLVDTLIAAGVGCGLPVEQAEGMLIVVCGAAMTQIAVLSLGSVVAAEKVMAGGAAVQRALTEHLRNRHDLVVPGQAVRQVHHAVALAVSGETDRASVRGWDAVTGEVREVAVNVADAQAAADAPMLAVLDGIRSVLRRCPPDLVADIGVRGIMLAGGNATMPGLEPMLRRSVNLQVHVAERPETAAILGLGSLLGKGRRAPATYTLPPEQGGSAEGSPAAKGKRRVRRERARSRPGSRPDAPAPGGRPGHEDARSA</sequence>
<evidence type="ECO:0000256" key="4">
    <source>
        <dbReference type="ARBA" id="ARBA00022840"/>
    </source>
</evidence>
<dbReference type="RefSeq" id="WP_323377910.1">
    <property type="nucleotide sequence ID" value="NZ_WEGJ01000008.1"/>
</dbReference>
<dbReference type="AlphaFoldDB" id="A0A7K0CHG8"/>
<dbReference type="PANTHER" id="PTHR42749">
    <property type="entry name" value="CELL SHAPE-DETERMINING PROTEIN MREB"/>
    <property type="match status" value="1"/>
</dbReference>
<dbReference type="InterPro" id="IPR004753">
    <property type="entry name" value="MreB"/>
</dbReference>
<dbReference type="GO" id="GO:0005737">
    <property type="term" value="C:cytoplasm"/>
    <property type="evidence" value="ECO:0007669"/>
    <property type="project" value="UniProtKB-SubCell"/>
</dbReference>
<comment type="similarity">
    <text evidence="6">Belongs to the FtsA/MreB family.</text>
</comment>
<evidence type="ECO:0000256" key="1">
    <source>
        <dbReference type="ARBA" id="ARBA00004496"/>
    </source>
</evidence>
<evidence type="ECO:0000256" key="3">
    <source>
        <dbReference type="ARBA" id="ARBA00022741"/>
    </source>
</evidence>
<evidence type="ECO:0000256" key="5">
    <source>
        <dbReference type="ARBA" id="ARBA00022960"/>
    </source>
</evidence>
<reference evidence="8 9" key="1">
    <citation type="submission" date="2019-10" db="EMBL/GenBank/DDBJ databases">
        <title>Streptomyces smaragdinus sp. nov. and Streptomyces fabii sp. nov., isolated from the gut of fungus growing-termite Macrotermes natalensis.</title>
        <authorList>
            <person name="Schwitalla J."/>
            <person name="Benndorf R."/>
            <person name="Martin K."/>
            <person name="De Beer W."/>
            <person name="Kaster A.-K."/>
            <person name="Vollmers J."/>
            <person name="Poulsen M."/>
            <person name="Beemelmanns C."/>
        </authorList>
    </citation>
    <scope>NUCLEOTIDE SEQUENCE [LARGE SCALE GENOMIC DNA]</scope>
    <source>
        <strain evidence="8 9">RB5</strain>
    </source>
</reference>
<dbReference type="Proteomes" id="UP000466345">
    <property type="component" value="Unassembled WGS sequence"/>
</dbReference>
<comment type="subcellular location">
    <subcellularLocation>
        <location evidence="1">Cytoplasm</location>
    </subcellularLocation>
</comment>
<dbReference type="Gene3D" id="3.30.420.40">
    <property type="match status" value="2"/>
</dbReference>
<dbReference type="PRINTS" id="PR01652">
    <property type="entry name" value="SHAPEPROTEIN"/>
</dbReference>
<dbReference type="InterPro" id="IPR043129">
    <property type="entry name" value="ATPase_NBD"/>
</dbReference>
<dbReference type="GO" id="GO:0005524">
    <property type="term" value="F:ATP binding"/>
    <property type="evidence" value="ECO:0007669"/>
    <property type="project" value="UniProtKB-KW"/>
</dbReference>
<dbReference type="EMBL" id="WEGJ01000008">
    <property type="protein sequence ID" value="MQY12753.1"/>
    <property type="molecule type" value="Genomic_DNA"/>
</dbReference>
<dbReference type="InterPro" id="IPR056546">
    <property type="entry name" value="MreB_MamK-like"/>
</dbReference>
<organism evidence="8 9">
    <name type="scientific">Streptomyces smaragdinus</name>
    <dbReference type="NCBI Taxonomy" id="2585196"/>
    <lineage>
        <taxon>Bacteria</taxon>
        <taxon>Bacillati</taxon>
        <taxon>Actinomycetota</taxon>
        <taxon>Actinomycetes</taxon>
        <taxon>Kitasatosporales</taxon>
        <taxon>Streptomycetaceae</taxon>
        <taxon>Streptomyces</taxon>
    </lineage>
</organism>
<keyword evidence="3" id="KW-0547">Nucleotide-binding</keyword>
<evidence type="ECO:0000313" key="9">
    <source>
        <dbReference type="Proteomes" id="UP000466345"/>
    </source>
</evidence>
<name>A0A7K0CHG8_9ACTN</name>
<keyword evidence="9" id="KW-1185">Reference proteome</keyword>
<feature type="region of interest" description="Disordered" evidence="7">
    <location>
        <begin position="334"/>
        <end position="391"/>
    </location>
</feature>
<proteinExistence type="inferred from homology"/>
<comment type="caution">
    <text evidence="8">The sequence shown here is derived from an EMBL/GenBank/DDBJ whole genome shotgun (WGS) entry which is preliminary data.</text>
</comment>
<dbReference type="SUPFAM" id="SSF53067">
    <property type="entry name" value="Actin-like ATPase domain"/>
    <property type="match status" value="2"/>
</dbReference>
<feature type="compositionally biased region" description="Basic residues" evidence="7">
    <location>
        <begin position="356"/>
        <end position="370"/>
    </location>
</feature>
<keyword evidence="2" id="KW-0963">Cytoplasm</keyword>
<protein>
    <submittedName>
        <fullName evidence="8">Protein MreBH</fullName>
    </submittedName>
</protein>
<evidence type="ECO:0000256" key="2">
    <source>
        <dbReference type="ARBA" id="ARBA00022490"/>
    </source>
</evidence>
<dbReference type="PANTHER" id="PTHR42749:SF1">
    <property type="entry name" value="CELL SHAPE-DETERMINING PROTEIN MREB"/>
    <property type="match status" value="1"/>
</dbReference>
<dbReference type="GO" id="GO:0000902">
    <property type="term" value="P:cell morphogenesis"/>
    <property type="evidence" value="ECO:0007669"/>
    <property type="project" value="InterPro"/>
</dbReference>
<evidence type="ECO:0000313" key="8">
    <source>
        <dbReference type="EMBL" id="MQY12753.1"/>
    </source>
</evidence>
<keyword evidence="4" id="KW-0067">ATP-binding</keyword>
<dbReference type="Pfam" id="PF06723">
    <property type="entry name" value="MreB_Mbl"/>
    <property type="match status" value="1"/>
</dbReference>
<gene>
    <name evidence="8" type="primary">mreBH</name>
    <name evidence="8" type="ORF">SRB5_28920</name>
</gene>
<evidence type="ECO:0000256" key="7">
    <source>
        <dbReference type="SAM" id="MobiDB-lite"/>
    </source>
</evidence>